<reference evidence="4 5" key="1">
    <citation type="submission" date="2020-07" db="EMBL/GenBank/DDBJ databases">
        <title>Definition of the novel symbiovar canariense within Mesorhizobium novociceri, a new species of genus Mesorhizobium nodulating Cicer canariense in the Caldera de Taburiente National Park (La Palma, Canary Islands).</title>
        <authorList>
            <person name="Leon-Barrios M."/>
            <person name="Perez-Yepez J."/>
            <person name="Flores-Felix J.D."/>
            <person name="Ramirez-Baena M.H."/>
            <person name="Pulido-Suarez L."/>
            <person name="Igual J.M."/>
            <person name="Velazquez E."/>
            <person name="Peix A."/>
        </authorList>
    </citation>
    <scope>NUCLEOTIDE SEQUENCE [LARGE SCALE GENOMIC DNA]</scope>
    <source>
        <strain evidence="4 5">CCANP35</strain>
    </source>
</reference>
<evidence type="ECO:0000313" key="4">
    <source>
        <dbReference type="EMBL" id="MBA1141724.1"/>
    </source>
</evidence>
<dbReference type="GO" id="GO:0004519">
    <property type="term" value="F:endonuclease activity"/>
    <property type="evidence" value="ECO:0007669"/>
    <property type="project" value="UniProtKB-KW"/>
</dbReference>
<feature type="compositionally biased region" description="Basic and acidic residues" evidence="1">
    <location>
        <begin position="108"/>
        <end position="121"/>
    </location>
</feature>
<dbReference type="EMBL" id="JACDTY010000007">
    <property type="protein sequence ID" value="MBA1141724.1"/>
    <property type="molecule type" value="Genomic_DNA"/>
</dbReference>
<evidence type="ECO:0000256" key="1">
    <source>
        <dbReference type="SAM" id="MobiDB-lite"/>
    </source>
</evidence>
<feature type="domain" description="NUMOD4" evidence="2">
    <location>
        <begin position="4"/>
        <end position="52"/>
    </location>
</feature>
<dbReference type="RefSeq" id="WP_181058604.1">
    <property type="nucleotide sequence ID" value="NZ_JACDTY010000007.1"/>
</dbReference>
<dbReference type="AlphaFoldDB" id="A0A838B7R8"/>
<comment type="caution">
    <text evidence="4">The sequence shown here is derived from an EMBL/GenBank/DDBJ whole genome shotgun (WGS) entry which is preliminary data.</text>
</comment>
<organism evidence="4 5">
    <name type="scientific">Mesorhizobium neociceri</name>
    <dbReference type="NCBI Taxonomy" id="1307853"/>
    <lineage>
        <taxon>Bacteria</taxon>
        <taxon>Pseudomonadati</taxon>
        <taxon>Pseudomonadota</taxon>
        <taxon>Alphaproteobacteria</taxon>
        <taxon>Hyphomicrobiales</taxon>
        <taxon>Phyllobacteriaceae</taxon>
        <taxon>Mesorhizobium</taxon>
    </lineage>
</organism>
<keyword evidence="4" id="KW-0378">Hydrolase</keyword>
<proteinExistence type="predicted"/>
<accession>A0A838B7R8</accession>
<feature type="domain" description="HNH nuclease" evidence="3">
    <location>
        <begin position="61"/>
        <end position="105"/>
    </location>
</feature>
<protein>
    <submittedName>
        <fullName evidence="4">HNH endonuclease</fullName>
    </submittedName>
</protein>
<dbReference type="Proteomes" id="UP000558284">
    <property type="component" value="Unassembled WGS sequence"/>
</dbReference>
<dbReference type="InterPro" id="IPR044925">
    <property type="entry name" value="His-Me_finger_sf"/>
</dbReference>
<feature type="compositionally biased region" description="Basic and acidic residues" evidence="1">
    <location>
        <begin position="76"/>
        <end position="86"/>
    </location>
</feature>
<keyword evidence="5" id="KW-1185">Reference proteome</keyword>
<evidence type="ECO:0000259" key="3">
    <source>
        <dbReference type="Pfam" id="PF13392"/>
    </source>
</evidence>
<dbReference type="InterPro" id="IPR010902">
    <property type="entry name" value="NUMOD4"/>
</dbReference>
<keyword evidence="4" id="KW-0255">Endonuclease</keyword>
<keyword evidence="4" id="KW-0540">Nuclease</keyword>
<dbReference type="Pfam" id="PF07463">
    <property type="entry name" value="NUMOD4"/>
    <property type="match status" value="1"/>
</dbReference>
<dbReference type="Gene3D" id="3.90.75.20">
    <property type="match status" value="1"/>
</dbReference>
<evidence type="ECO:0000313" key="5">
    <source>
        <dbReference type="Proteomes" id="UP000558284"/>
    </source>
</evidence>
<evidence type="ECO:0000259" key="2">
    <source>
        <dbReference type="Pfam" id="PF07463"/>
    </source>
</evidence>
<dbReference type="GO" id="GO:0016788">
    <property type="term" value="F:hydrolase activity, acting on ester bonds"/>
    <property type="evidence" value="ECO:0007669"/>
    <property type="project" value="InterPro"/>
</dbReference>
<sequence length="182" mass="20361">MNVEWRPIPFAQHYEVSSLGSVRRRTTGTSTFPGRELQPWLESNGYLRVTLRINGESVKHWVQRLVAFAFRGDPPTPEHEAAHGDGVKTNNRSDNIEWKTPTENSADMDAHGTRTRGDRHPGSKLTAEAVADIRARYTGRYGEQTALAREYGVTQPVIFAVVNRKTWVDADGPRSTAPETCS</sequence>
<feature type="region of interest" description="Disordered" evidence="1">
    <location>
        <begin position="74"/>
        <end position="122"/>
    </location>
</feature>
<dbReference type="SUPFAM" id="SSF54060">
    <property type="entry name" value="His-Me finger endonucleases"/>
    <property type="match status" value="1"/>
</dbReference>
<gene>
    <name evidence="4" type="ORF">H0241_15860</name>
</gene>
<dbReference type="Pfam" id="PF13392">
    <property type="entry name" value="HNH_3"/>
    <property type="match status" value="1"/>
</dbReference>
<dbReference type="InterPro" id="IPR003615">
    <property type="entry name" value="HNH_nuc"/>
</dbReference>
<name>A0A838B7R8_9HYPH</name>